<evidence type="ECO:0000313" key="1">
    <source>
        <dbReference type="EMBL" id="QEE17785.1"/>
    </source>
</evidence>
<gene>
    <name evidence="1" type="ORF">DSAG12_03623</name>
</gene>
<proteinExistence type="predicted"/>
<dbReference type="AlphaFoldDB" id="A0A5B9DFF4"/>
<sequence length="139" mass="16494">MERSLQNYKIMFTYPEKSIAEPYIGIKIITYGSTKWKDGYDRLFMWWDCPIYLGLSLIERKNDLSQGKSIGFNARTIHNAYHNHNELTIEKERVGSDGFIHNIAKRVKKSGPFYKMLWRCIRKNFLKNQPTLAAFLRRI</sequence>
<name>A0A5B9DFF4_9ARCH</name>
<reference evidence="1" key="1">
    <citation type="journal article" date="2020" name="Nature">
        <title>Isolation of an archaeon at the prokaryote-eukaryote interface.</title>
        <authorList>
            <person name="Imachi H."/>
            <person name="Nobu M.K."/>
            <person name="Nakahara N."/>
            <person name="Morono Y."/>
            <person name="Ogawara M."/>
            <person name="Takaki Y."/>
            <person name="Takano Y."/>
            <person name="Uematsu K."/>
            <person name="Ikuta T."/>
            <person name="Ito M."/>
            <person name="Matsui Y."/>
            <person name="Miyazaki M."/>
            <person name="Murata K."/>
            <person name="Saito Y."/>
            <person name="Sakai S."/>
            <person name="Song C."/>
            <person name="Tasumi E."/>
            <person name="Yamanaka Y."/>
            <person name="Yamaguchi T."/>
            <person name="Kamagata Y."/>
            <person name="Tamaki H."/>
            <person name="Takai K."/>
        </authorList>
    </citation>
    <scope>NUCLEOTIDE SEQUENCE [LARGE SCALE GENOMIC DNA]</scope>
    <source>
        <strain evidence="1">MK-D1</strain>
    </source>
</reference>
<protein>
    <submittedName>
        <fullName evidence="1">Uncharacterized protein</fullName>
    </submittedName>
</protein>
<accession>A0A5B9DFF4</accession>
<dbReference type="EMBL" id="CP042905">
    <property type="protein sequence ID" value="QEE17785.1"/>
    <property type="molecule type" value="Genomic_DNA"/>
</dbReference>
<organism evidence="1">
    <name type="scientific">Promethearchaeum syntrophicum</name>
    <dbReference type="NCBI Taxonomy" id="2594042"/>
    <lineage>
        <taxon>Archaea</taxon>
        <taxon>Promethearchaeati</taxon>
        <taxon>Promethearchaeota</taxon>
        <taxon>Promethearchaeia</taxon>
        <taxon>Promethearchaeales</taxon>
        <taxon>Promethearchaeaceae</taxon>
        <taxon>Promethearchaeum</taxon>
    </lineage>
</organism>